<comment type="caution">
    <text evidence="9">The sequence shown here is derived from an EMBL/GenBank/DDBJ whole genome shotgun (WGS) entry which is preliminary data.</text>
</comment>
<keyword evidence="3" id="KW-0547">Nucleotide-binding</keyword>
<dbReference type="PANTHER" id="PTHR11946">
    <property type="entry name" value="VALYL-TRNA SYNTHETASES"/>
    <property type="match status" value="1"/>
</dbReference>
<dbReference type="InterPro" id="IPR009008">
    <property type="entry name" value="Val/Leu/Ile-tRNA-synth_edit"/>
</dbReference>
<dbReference type="SUPFAM" id="SSF50677">
    <property type="entry name" value="ValRS/IleRS/LeuRS editing domain"/>
    <property type="match status" value="1"/>
</dbReference>
<reference evidence="10" key="1">
    <citation type="journal article" date="2023" name="Commun. Biol.">
        <title>Genome analysis of Parmales, the sister group of diatoms, reveals the evolutionary specialization of diatoms from phago-mixotrophs to photoautotrophs.</title>
        <authorList>
            <person name="Ban H."/>
            <person name="Sato S."/>
            <person name="Yoshikawa S."/>
            <person name="Yamada K."/>
            <person name="Nakamura Y."/>
            <person name="Ichinomiya M."/>
            <person name="Sato N."/>
            <person name="Blanc-Mathieu R."/>
            <person name="Endo H."/>
            <person name="Kuwata A."/>
            <person name="Ogata H."/>
        </authorList>
    </citation>
    <scope>NUCLEOTIDE SEQUENCE [LARGE SCALE GENOMIC DNA]</scope>
</reference>
<keyword evidence="4" id="KW-0067">ATP-binding</keyword>
<dbReference type="EMBL" id="BRYA01000254">
    <property type="protein sequence ID" value="GMI45558.1"/>
    <property type="molecule type" value="Genomic_DNA"/>
</dbReference>
<sequence>MRGRPTLWTPGTDHAGIATQLQVEKLLVTEGTSREEVGRDEFLRRTWEYKEEQGGHITRQLRSLGASADWSRERFTMDPDMSTGAIEAFVRLEEKGLIYRGEYMVNWAPGLKTAVSDLEVEYTEDVGNLYYFKYMVEGGGPDDYLPVATTRPETIWGDTAVCVNPSDPRFSSYVGKRVLVPTMGRSIPVISDDYVDVEFGTGALKITPGHDVNDYAIGKRHGLEVINVMNKDATMNKQCGSRYEGLDRFEAREKVWEDMTGMGLTIKKEEHKQRVPRSQRGGEVIEPMVSSQWFVRTEGIGKKAFDAVKNKDITIIPSRFEKVWYNWLEDIHDWCISRQLWWGHRIPVYYIDEDENNYVVARNMEEARELADKKGHQGAELRQDEDVLDTWFNEMGSVAYYPKITVSKR</sequence>
<dbReference type="EC" id="6.1.1.9" evidence="1"/>
<dbReference type="OrthoDB" id="629407at2759"/>
<evidence type="ECO:0000256" key="1">
    <source>
        <dbReference type="ARBA" id="ARBA00013169"/>
    </source>
</evidence>
<keyword evidence="6" id="KW-0030">Aminoacyl-tRNA synthetase</keyword>
<dbReference type="Pfam" id="PF00133">
    <property type="entry name" value="tRNA-synt_1"/>
    <property type="match status" value="1"/>
</dbReference>
<evidence type="ECO:0000259" key="8">
    <source>
        <dbReference type="Pfam" id="PF00133"/>
    </source>
</evidence>
<evidence type="ECO:0000256" key="6">
    <source>
        <dbReference type="ARBA" id="ARBA00023146"/>
    </source>
</evidence>
<evidence type="ECO:0000256" key="5">
    <source>
        <dbReference type="ARBA" id="ARBA00022917"/>
    </source>
</evidence>
<protein>
    <recommendedName>
        <fullName evidence="1">valine--tRNA ligase</fullName>
        <ecNumber evidence="1">6.1.1.9</ecNumber>
    </recommendedName>
    <alternativeName>
        <fullName evidence="7">Valyl-tRNA synthetase</fullName>
    </alternativeName>
</protein>
<keyword evidence="10" id="KW-1185">Reference proteome</keyword>
<feature type="domain" description="Aminoacyl-tRNA synthetase class Ia" evidence="8">
    <location>
        <begin position="1"/>
        <end position="393"/>
    </location>
</feature>
<dbReference type="InterPro" id="IPR002300">
    <property type="entry name" value="aa-tRNA-synth_Ia"/>
</dbReference>
<dbReference type="GO" id="GO:0005829">
    <property type="term" value="C:cytosol"/>
    <property type="evidence" value="ECO:0007669"/>
    <property type="project" value="TreeGrafter"/>
</dbReference>
<keyword evidence="2" id="KW-0436">Ligase</keyword>
<dbReference type="GO" id="GO:0004832">
    <property type="term" value="F:valine-tRNA ligase activity"/>
    <property type="evidence" value="ECO:0007669"/>
    <property type="project" value="UniProtKB-EC"/>
</dbReference>
<dbReference type="PANTHER" id="PTHR11946:SF93">
    <property type="entry name" value="VALINE--TRNA LIGASE, CHLOROPLASTIC_MITOCHONDRIAL 2"/>
    <property type="match status" value="1"/>
</dbReference>
<dbReference type="GO" id="GO:0002161">
    <property type="term" value="F:aminoacyl-tRNA deacylase activity"/>
    <property type="evidence" value="ECO:0007669"/>
    <property type="project" value="InterPro"/>
</dbReference>
<dbReference type="GO" id="GO:0006438">
    <property type="term" value="P:valyl-tRNA aminoacylation"/>
    <property type="evidence" value="ECO:0007669"/>
    <property type="project" value="InterPro"/>
</dbReference>
<evidence type="ECO:0000256" key="3">
    <source>
        <dbReference type="ARBA" id="ARBA00022741"/>
    </source>
</evidence>
<evidence type="ECO:0000256" key="4">
    <source>
        <dbReference type="ARBA" id="ARBA00022840"/>
    </source>
</evidence>
<evidence type="ECO:0000256" key="2">
    <source>
        <dbReference type="ARBA" id="ARBA00022598"/>
    </source>
</evidence>
<dbReference type="AlphaFoldDB" id="A0A9W7GK67"/>
<dbReference type="InterPro" id="IPR002303">
    <property type="entry name" value="Valyl-tRNA_ligase"/>
</dbReference>
<dbReference type="GO" id="GO:0005524">
    <property type="term" value="F:ATP binding"/>
    <property type="evidence" value="ECO:0007669"/>
    <property type="project" value="UniProtKB-KW"/>
</dbReference>
<dbReference type="PRINTS" id="PR00986">
    <property type="entry name" value="TRNASYNTHVAL"/>
</dbReference>
<organism evidence="9 10">
    <name type="scientific">Triparma columacea</name>
    <dbReference type="NCBI Taxonomy" id="722753"/>
    <lineage>
        <taxon>Eukaryota</taxon>
        <taxon>Sar</taxon>
        <taxon>Stramenopiles</taxon>
        <taxon>Ochrophyta</taxon>
        <taxon>Bolidophyceae</taxon>
        <taxon>Parmales</taxon>
        <taxon>Triparmaceae</taxon>
        <taxon>Triparma</taxon>
    </lineage>
</organism>
<evidence type="ECO:0000313" key="10">
    <source>
        <dbReference type="Proteomes" id="UP001165065"/>
    </source>
</evidence>
<dbReference type="Proteomes" id="UP001165065">
    <property type="component" value="Unassembled WGS sequence"/>
</dbReference>
<gene>
    <name evidence="9" type="ORF">TrCOL_g7779</name>
</gene>
<evidence type="ECO:0000256" key="7">
    <source>
        <dbReference type="ARBA" id="ARBA00029936"/>
    </source>
</evidence>
<accession>A0A9W7GK67</accession>
<name>A0A9W7GK67_9STRA</name>
<proteinExistence type="predicted"/>
<dbReference type="SUPFAM" id="SSF52374">
    <property type="entry name" value="Nucleotidylyl transferase"/>
    <property type="match status" value="1"/>
</dbReference>
<dbReference type="InterPro" id="IPR014729">
    <property type="entry name" value="Rossmann-like_a/b/a_fold"/>
</dbReference>
<keyword evidence="5" id="KW-0648">Protein biosynthesis</keyword>
<dbReference type="Gene3D" id="3.40.50.620">
    <property type="entry name" value="HUPs"/>
    <property type="match status" value="2"/>
</dbReference>
<evidence type="ECO:0000313" key="9">
    <source>
        <dbReference type="EMBL" id="GMI45558.1"/>
    </source>
</evidence>
<dbReference type="Gene3D" id="3.90.740.10">
    <property type="entry name" value="Valyl/Leucyl/Isoleucyl-tRNA synthetase, editing domain"/>
    <property type="match status" value="1"/>
</dbReference>